<dbReference type="PANTHER" id="PTHR11783">
    <property type="entry name" value="SULFOTRANSFERASE SULT"/>
    <property type="match status" value="1"/>
</dbReference>
<evidence type="ECO:0000259" key="3">
    <source>
        <dbReference type="Pfam" id="PF00685"/>
    </source>
</evidence>
<evidence type="ECO:0000256" key="2">
    <source>
        <dbReference type="ARBA" id="ARBA00022679"/>
    </source>
</evidence>
<comment type="caution">
    <text evidence="4">The sequence shown here is derived from an EMBL/GenBank/DDBJ whole genome shotgun (WGS) entry which is preliminary data.</text>
</comment>
<accession>A0ABQ6R5B4</accession>
<organism evidence="4 5">
    <name type="scientific">Corallococcus caeni</name>
    <dbReference type="NCBI Taxonomy" id="3082388"/>
    <lineage>
        <taxon>Bacteria</taxon>
        <taxon>Pseudomonadati</taxon>
        <taxon>Myxococcota</taxon>
        <taxon>Myxococcia</taxon>
        <taxon>Myxococcales</taxon>
        <taxon>Cystobacterineae</taxon>
        <taxon>Myxococcaceae</taxon>
        <taxon>Corallococcus</taxon>
    </lineage>
</organism>
<comment type="similarity">
    <text evidence="1">Belongs to the sulfotransferase 1 family.</text>
</comment>
<name>A0ABQ6R5B4_9BACT</name>
<proteinExistence type="inferred from homology"/>
<dbReference type="InterPro" id="IPR027417">
    <property type="entry name" value="P-loop_NTPase"/>
</dbReference>
<protein>
    <submittedName>
        <fullName evidence="4">Sulfotransferase domain-containing protein</fullName>
    </submittedName>
</protein>
<dbReference type="Proteomes" id="UP001342631">
    <property type="component" value="Unassembled WGS sequence"/>
</dbReference>
<keyword evidence="2" id="KW-0808">Transferase</keyword>
<sequence>MSVCYEARMASDSADSRPVLRAVLNVVVGFLDVLRALHRIPFDAARWLRLRYVWLKPRPGDIYISTFPKSGTTWMQQIVYQLLTRGRGEYEHILQVAPFLEELILSPRAEQVLDGLETPRILKTHMKYGFLRPPPDSRIIYVTRAAPDALVSRYTHNCVMTGLRLDFDRFVHKVLRKDEWGDHLASWWPHRADANVLHVRYADLVADREGCLRRIGAFLGVPVADEDLPLLMEKTGFEYMKQHDALFDPRTVVYEPREPGAGFINKGGVGRGKPALKPEHRARLDAQFQAVRRKLGITEDAI</sequence>
<dbReference type="SUPFAM" id="SSF52540">
    <property type="entry name" value="P-loop containing nucleoside triphosphate hydrolases"/>
    <property type="match status" value="1"/>
</dbReference>
<feature type="domain" description="Sulfotransferase" evidence="3">
    <location>
        <begin position="60"/>
        <end position="290"/>
    </location>
</feature>
<evidence type="ECO:0000313" key="4">
    <source>
        <dbReference type="EMBL" id="GMU11509.1"/>
    </source>
</evidence>
<dbReference type="Gene3D" id="3.40.50.300">
    <property type="entry name" value="P-loop containing nucleotide triphosphate hydrolases"/>
    <property type="match status" value="1"/>
</dbReference>
<dbReference type="Pfam" id="PF00685">
    <property type="entry name" value="Sulfotransfer_1"/>
    <property type="match status" value="1"/>
</dbReference>
<reference evidence="4 5" key="1">
    <citation type="journal article" date="2024" name="Arch. Microbiol.">
        <title>Corallococcus caeni sp. nov., a novel myxobacterium isolated from activated sludge.</title>
        <authorList>
            <person name="Tomita S."/>
            <person name="Nakai R."/>
            <person name="Kuroda K."/>
            <person name="Kurashita H."/>
            <person name="Hatamoto M."/>
            <person name="Yamaguchi T."/>
            <person name="Narihiro T."/>
        </authorList>
    </citation>
    <scope>NUCLEOTIDE SEQUENCE [LARGE SCALE GENOMIC DNA]</scope>
    <source>
        <strain evidence="4 5">NO1</strain>
    </source>
</reference>
<keyword evidence="5" id="KW-1185">Reference proteome</keyword>
<dbReference type="EMBL" id="BTTX01000014">
    <property type="protein sequence ID" value="GMU11509.1"/>
    <property type="molecule type" value="Genomic_DNA"/>
</dbReference>
<evidence type="ECO:0000313" key="5">
    <source>
        <dbReference type="Proteomes" id="UP001342631"/>
    </source>
</evidence>
<evidence type="ECO:0000256" key="1">
    <source>
        <dbReference type="ARBA" id="ARBA00005771"/>
    </source>
</evidence>
<dbReference type="InterPro" id="IPR000863">
    <property type="entry name" value="Sulfotransferase_dom"/>
</dbReference>
<gene>
    <name evidence="4" type="ORF">ASNO1_77630</name>
</gene>